<evidence type="ECO:0000313" key="3">
    <source>
        <dbReference type="Proteomes" id="UP000094527"/>
    </source>
</evidence>
<evidence type="ECO:0000256" key="1">
    <source>
        <dbReference type="SAM" id="MobiDB-lite"/>
    </source>
</evidence>
<keyword evidence="3" id="KW-1185">Reference proteome</keyword>
<organism evidence="2 3">
    <name type="scientific">Orchesella cincta</name>
    <name type="common">Springtail</name>
    <name type="synonym">Podura cincta</name>
    <dbReference type="NCBI Taxonomy" id="48709"/>
    <lineage>
        <taxon>Eukaryota</taxon>
        <taxon>Metazoa</taxon>
        <taxon>Ecdysozoa</taxon>
        <taxon>Arthropoda</taxon>
        <taxon>Hexapoda</taxon>
        <taxon>Collembola</taxon>
        <taxon>Entomobryomorpha</taxon>
        <taxon>Entomobryoidea</taxon>
        <taxon>Orchesellidae</taxon>
        <taxon>Orchesellinae</taxon>
        <taxon>Orchesella</taxon>
    </lineage>
</organism>
<dbReference type="AlphaFoldDB" id="A0A1D2N6R2"/>
<sequence>MNPHSTDKDNKSENGKPDIYHGTLRNNNVSSSNKNSYLTANGNQDDDDEEDEEGPEVYTGNLPAQYITTIGYNRTKVAPTTYQNGISASEHYYKSFDAPWSFNRSSTSRMPRLVDIGAPSTSMWDFQNSRQPAAHLHEGYKSVLGTPGDSSYFGRQNPFPTGGRPFESFQSIWGLPPSAPSNLGRSPLLEQTHESLMGFPPSFPGAYSNATNTKPTTIEGSQDKPPRRNGNWKRKSLKKSRETIIIPQNMPGYQGSEKDIDKLLEFVEGIQIKPKKDKKKEVKPKGNEM</sequence>
<proteinExistence type="predicted"/>
<dbReference type="Proteomes" id="UP000094527">
    <property type="component" value="Unassembled WGS sequence"/>
</dbReference>
<feature type="region of interest" description="Disordered" evidence="1">
    <location>
        <begin position="207"/>
        <end position="241"/>
    </location>
</feature>
<protein>
    <submittedName>
        <fullName evidence="2">Uncharacterized protein</fullName>
    </submittedName>
</protein>
<name>A0A1D2N6R2_ORCCI</name>
<accession>A0A1D2N6R2</accession>
<feature type="compositionally biased region" description="Acidic residues" evidence="1">
    <location>
        <begin position="44"/>
        <end position="55"/>
    </location>
</feature>
<feature type="compositionally biased region" description="Polar residues" evidence="1">
    <location>
        <begin position="208"/>
        <end position="220"/>
    </location>
</feature>
<reference evidence="2 3" key="1">
    <citation type="journal article" date="2016" name="Genome Biol. Evol.">
        <title>Gene Family Evolution Reflects Adaptation to Soil Environmental Stressors in the Genome of the Collembolan Orchesella cincta.</title>
        <authorList>
            <person name="Faddeeva-Vakhrusheva A."/>
            <person name="Derks M.F."/>
            <person name="Anvar S.Y."/>
            <person name="Agamennone V."/>
            <person name="Suring W."/>
            <person name="Smit S."/>
            <person name="van Straalen N.M."/>
            <person name="Roelofs D."/>
        </authorList>
    </citation>
    <scope>NUCLEOTIDE SEQUENCE [LARGE SCALE GENOMIC DNA]</scope>
    <source>
        <tissue evidence="2">Mixed pool</tissue>
    </source>
</reference>
<feature type="region of interest" description="Disordered" evidence="1">
    <location>
        <begin position="1"/>
        <end position="61"/>
    </location>
</feature>
<comment type="caution">
    <text evidence="2">The sequence shown here is derived from an EMBL/GenBank/DDBJ whole genome shotgun (WGS) entry which is preliminary data.</text>
</comment>
<evidence type="ECO:0000313" key="2">
    <source>
        <dbReference type="EMBL" id="ODN00944.1"/>
    </source>
</evidence>
<dbReference type="EMBL" id="LJIJ01000180">
    <property type="protein sequence ID" value="ODN00944.1"/>
    <property type="molecule type" value="Genomic_DNA"/>
</dbReference>
<feature type="compositionally biased region" description="Low complexity" evidence="1">
    <location>
        <begin position="26"/>
        <end position="36"/>
    </location>
</feature>
<dbReference type="STRING" id="48709.A0A1D2N6R2"/>
<gene>
    <name evidence="2" type="ORF">Ocin01_05736</name>
</gene>
<feature type="compositionally biased region" description="Basic and acidic residues" evidence="1">
    <location>
        <begin position="1"/>
        <end position="19"/>
    </location>
</feature>